<gene>
    <name evidence="1" type="ORF">DERF_003106</name>
</gene>
<reference evidence="1" key="2">
    <citation type="journal article" date="2022" name="Res Sq">
        <title>Comparative Genomics Reveals Insights into the Divergent Evolution of Astigmatic Mites and Household Pest Adaptations.</title>
        <authorList>
            <person name="Xiong Q."/>
            <person name="Wan A.T.-Y."/>
            <person name="Liu X.-Y."/>
            <person name="Fung C.S.-H."/>
            <person name="Xiao X."/>
            <person name="Malainual N."/>
            <person name="Hou J."/>
            <person name="Wang L."/>
            <person name="Wang M."/>
            <person name="Yang K."/>
            <person name="Cui Y."/>
            <person name="Leung E."/>
            <person name="Nong W."/>
            <person name="Shin S.-K."/>
            <person name="Au S."/>
            <person name="Jeong K.Y."/>
            <person name="Chew F.T."/>
            <person name="Hui J."/>
            <person name="Leung T.F."/>
            <person name="Tungtrongchitr A."/>
            <person name="Zhong N."/>
            <person name="Liu Z."/>
            <person name="Tsui S."/>
        </authorList>
    </citation>
    <scope>NUCLEOTIDE SEQUENCE</scope>
    <source>
        <strain evidence="1">Derf</strain>
        <tissue evidence="1">Whole organism</tissue>
    </source>
</reference>
<dbReference type="EMBL" id="ASGP02000001">
    <property type="protein sequence ID" value="KAH9529212.1"/>
    <property type="molecule type" value="Genomic_DNA"/>
</dbReference>
<reference evidence="1" key="1">
    <citation type="submission" date="2013-05" db="EMBL/GenBank/DDBJ databases">
        <authorList>
            <person name="Yim A.K.Y."/>
            <person name="Chan T.F."/>
            <person name="Ji K.M."/>
            <person name="Liu X.Y."/>
            <person name="Zhou J.W."/>
            <person name="Li R.Q."/>
            <person name="Yang K.Y."/>
            <person name="Li J."/>
            <person name="Li M."/>
            <person name="Law P.T.W."/>
            <person name="Wu Y.L."/>
            <person name="Cai Z.L."/>
            <person name="Qin H."/>
            <person name="Bao Y."/>
            <person name="Leung R.K.K."/>
            <person name="Ng P.K.S."/>
            <person name="Zou J."/>
            <person name="Zhong X.J."/>
            <person name="Ran P.X."/>
            <person name="Zhong N.S."/>
            <person name="Liu Z.G."/>
            <person name="Tsui S.K.W."/>
        </authorList>
    </citation>
    <scope>NUCLEOTIDE SEQUENCE</scope>
    <source>
        <strain evidence="1">Derf</strain>
        <tissue evidence="1">Whole organism</tissue>
    </source>
</reference>
<dbReference type="Proteomes" id="UP000790347">
    <property type="component" value="Unassembled WGS sequence"/>
</dbReference>
<dbReference type="AlphaFoldDB" id="A0A922LCD4"/>
<name>A0A922LCD4_DERFA</name>
<sequence>MDKIEVGPTAISLQLPSKEYTKQPMNDVYNPYCGGKPAKLDNAKPCGTIVNATDMPEMISPFRSSIEYAGTQRSGGNKRYNLRLVK</sequence>
<organism evidence="1 2">
    <name type="scientific">Dermatophagoides farinae</name>
    <name type="common">American house dust mite</name>
    <dbReference type="NCBI Taxonomy" id="6954"/>
    <lineage>
        <taxon>Eukaryota</taxon>
        <taxon>Metazoa</taxon>
        <taxon>Ecdysozoa</taxon>
        <taxon>Arthropoda</taxon>
        <taxon>Chelicerata</taxon>
        <taxon>Arachnida</taxon>
        <taxon>Acari</taxon>
        <taxon>Acariformes</taxon>
        <taxon>Sarcoptiformes</taxon>
        <taxon>Astigmata</taxon>
        <taxon>Psoroptidia</taxon>
        <taxon>Analgoidea</taxon>
        <taxon>Pyroglyphidae</taxon>
        <taxon>Dermatophagoidinae</taxon>
        <taxon>Dermatophagoides</taxon>
    </lineage>
</organism>
<proteinExistence type="predicted"/>
<keyword evidence="2" id="KW-1185">Reference proteome</keyword>
<evidence type="ECO:0000313" key="2">
    <source>
        <dbReference type="Proteomes" id="UP000790347"/>
    </source>
</evidence>
<protein>
    <submittedName>
        <fullName evidence="1">Uncharacterized protein</fullName>
    </submittedName>
</protein>
<accession>A0A922LCD4</accession>
<comment type="caution">
    <text evidence="1">The sequence shown here is derived from an EMBL/GenBank/DDBJ whole genome shotgun (WGS) entry which is preliminary data.</text>
</comment>
<evidence type="ECO:0000313" key="1">
    <source>
        <dbReference type="EMBL" id="KAH9529212.1"/>
    </source>
</evidence>